<keyword evidence="8" id="KW-0653">Protein transport</keyword>
<evidence type="ECO:0000256" key="12">
    <source>
        <dbReference type="ARBA" id="ARBA00025337"/>
    </source>
</evidence>
<dbReference type="PANTHER" id="PTHR43134">
    <property type="entry name" value="SIGNAL RECOGNITION PARTICLE RECEPTOR SUBUNIT ALPHA"/>
    <property type="match status" value="1"/>
</dbReference>
<evidence type="ECO:0000256" key="5">
    <source>
        <dbReference type="ARBA" id="ARBA00022475"/>
    </source>
</evidence>
<dbReference type="InterPro" id="IPR020006">
    <property type="entry name" value="FlhF"/>
</dbReference>
<keyword evidence="9" id="KW-0342">GTP-binding</keyword>
<dbReference type="SMART" id="SM00962">
    <property type="entry name" value="SRP54"/>
    <property type="match status" value="1"/>
</dbReference>
<keyword evidence="17" id="KW-0282">Flagellum</keyword>
<dbReference type="PANTHER" id="PTHR43134:SF3">
    <property type="entry name" value="FLAGELLAR BIOSYNTHESIS PROTEIN FLHF"/>
    <property type="match status" value="1"/>
</dbReference>
<keyword evidence="5" id="KW-1003">Cell membrane</keyword>
<organism evidence="17 18">
    <name type="scientific">Campylobacter canadensis</name>
    <dbReference type="NCBI Taxonomy" id="449520"/>
    <lineage>
        <taxon>Bacteria</taxon>
        <taxon>Pseudomonadati</taxon>
        <taxon>Campylobacterota</taxon>
        <taxon>Epsilonproteobacteria</taxon>
        <taxon>Campylobacterales</taxon>
        <taxon>Campylobacteraceae</taxon>
        <taxon>Campylobacter</taxon>
    </lineage>
</organism>
<feature type="domain" description="SRP54-type proteins GTP-binding" evidence="16">
    <location>
        <begin position="213"/>
        <end position="408"/>
    </location>
</feature>
<comment type="caution">
    <text evidence="17">The sequence shown here is derived from an EMBL/GenBank/DDBJ whole genome shotgun (WGS) entry which is preliminary data.</text>
</comment>
<evidence type="ECO:0000259" key="15">
    <source>
        <dbReference type="SMART" id="SM00382"/>
    </source>
</evidence>
<dbReference type="SUPFAM" id="SSF52540">
    <property type="entry name" value="P-loop containing nucleoside triphosphate hydrolases"/>
    <property type="match status" value="1"/>
</dbReference>
<keyword evidence="6" id="KW-0547">Nucleotide-binding</keyword>
<keyword evidence="17" id="KW-0969">Cilium</keyword>
<comment type="subcellular location">
    <subcellularLocation>
        <location evidence="1">Cell membrane</location>
        <topology evidence="1">Peripheral membrane protein</topology>
        <orientation evidence="1">Cytoplasmic side</orientation>
    </subcellularLocation>
</comment>
<accession>A0ABS7WVQ4</accession>
<evidence type="ECO:0000313" key="18">
    <source>
        <dbReference type="Proteomes" id="UP000786183"/>
    </source>
</evidence>
<dbReference type="Gene3D" id="1.20.120.1380">
    <property type="entry name" value="Flagellar FlhF biosynthesis protein, N domain"/>
    <property type="match status" value="1"/>
</dbReference>
<evidence type="ECO:0000256" key="11">
    <source>
        <dbReference type="ARBA" id="ARBA00023225"/>
    </source>
</evidence>
<dbReference type="Gene3D" id="3.40.50.300">
    <property type="entry name" value="P-loop containing nucleotide triphosphate hydrolases"/>
    <property type="match status" value="1"/>
</dbReference>
<feature type="domain" description="AAA+ ATPase" evidence="15">
    <location>
        <begin position="212"/>
        <end position="381"/>
    </location>
</feature>
<keyword evidence="4" id="KW-0813">Transport</keyword>
<evidence type="ECO:0000256" key="6">
    <source>
        <dbReference type="ARBA" id="ARBA00022741"/>
    </source>
</evidence>
<dbReference type="InterPro" id="IPR000897">
    <property type="entry name" value="SRP54_GTPase_dom"/>
</dbReference>
<protein>
    <recommendedName>
        <fullName evidence="3 13">Flagellar biosynthesis protein FlhF</fullName>
    </recommendedName>
</protein>
<dbReference type="NCBIfam" id="TIGR03499">
    <property type="entry name" value="FlhF"/>
    <property type="match status" value="1"/>
</dbReference>
<dbReference type="EMBL" id="JACGBB010000027">
    <property type="protein sequence ID" value="MBZ7988055.1"/>
    <property type="molecule type" value="Genomic_DNA"/>
</dbReference>
<dbReference type="CDD" id="cd17873">
    <property type="entry name" value="FlhF"/>
    <property type="match status" value="1"/>
</dbReference>
<keyword evidence="18" id="KW-1185">Reference proteome</keyword>
<sequence>MADIKHYVFRYKQGENHIQKISELYGNDAQIITIRQVEGNSPSKLAEYEALVAVEECDNKKKQSLAQDEDEAVSINFSQKALANNYLKYENKAEENKEELFPIAHKIQANKESNSIKSLEKKIKIMDDKIEYIMHMKWKEINKDIEIPPEFAIIYNKALKSDMKYEHLKDIMQATFKNMPKAMYSNKEAINRYFYTMLKTMIPCRNQMQFKKQKIMLLVGPTGVGKTTTVAKLAWDYAYSKEHKRYKSAILTLDDFRIGAKEQLLQYASILKLPFFAISDKEELEKSLEQLKAYEVILIDSTGNSQYDKEKIEKLKSFLNIKEYEIEVNLVLNAGMKYEDMLETYEAFNVLNIETLIFTKLDETKNFGNLFSLVFDIKKPVSFFSIGQNVPEDILNANSDYLVKCLLDGFKKEN</sequence>
<evidence type="ECO:0000256" key="2">
    <source>
        <dbReference type="ARBA" id="ARBA00008531"/>
    </source>
</evidence>
<proteinExistence type="inferred from homology"/>
<keyword evidence="17" id="KW-0966">Cell projection</keyword>
<dbReference type="InterPro" id="IPR047040">
    <property type="entry name" value="FlhF__GTPase_dom"/>
</dbReference>
<keyword evidence="10" id="KW-0472">Membrane</keyword>
<comment type="function">
    <text evidence="12">Necessary for flagellar biosynthesis. May be involved in translocation of the flagellum.</text>
</comment>
<evidence type="ECO:0000313" key="17">
    <source>
        <dbReference type="EMBL" id="MBZ7988055.1"/>
    </source>
</evidence>
<dbReference type="InterPro" id="IPR003593">
    <property type="entry name" value="AAA+_ATPase"/>
</dbReference>
<evidence type="ECO:0000256" key="4">
    <source>
        <dbReference type="ARBA" id="ARBA00022448"/>
    </source>
</evidence>
<dbReference type="SMART" id="SM00382">
    <property type="entry name" value="AAA"/>
    <property type="match status" value="1"/>
</dbReference>
<feature type="coiled-coil region" evidence="14">
    <location>
        <begin position="79"/>
        <end position="129"/>
    </location>
</feature>
<keyword evidence="14" id="KW-0175">Coiled coil</keyword>
<gene>
    <name evidence="17" type="primary">flhF</name>
    <name evidence="17" type="ORF">AVCANL283_08115</name>
</gene>
<evidence type="ECO:0000256" key="3">
    <source>
        <dbReference type="ARBA" id="ARBA00014919"/>
    </source>
</evidence>
<evidence type="ECO:0000256" key="1">
    <source>
        <dbReference type="ARBA" id="ARBA00004413"/>
    </source>
</evidence>
<evidence type="ECO:0000259" key="16">
    <source>
        <dbReference type="SMART" id="SM00962"/>
    </source>
</evidence>
<comment type="similarity">
    <text evidence="2">Belongs to the GTP-binding SRP family.</text>
</comment>
<evidence type="ECO:0000256" key="7">
    <source>
        <dbReference type="ARBA" id="ARBA00022795"/>
    </source>
</evidence>
<reference evidence="17 18" key="1">
    <citation type="submission" date="2020-07" db="EMBL/GenBank/DDBJ databases">
        <title>Transfer of Campylobacter canadensis to the novel genus Avispirillum gen. nov., that also includes two novel species recovered from migratory waterfowl: Avispirillum anseris sp. nov. and Avispirillum brantae sp. nov.</title>
        <authorList>
            <person name="Miller W.G."/>
            <person name="Chapman M.H."/>
            <person name="Yee E."/>
            <person name="Inglis G.D."/>
        </authorList>
    </citation>
    <scope>NUCLEOTIDE SEQUENCE [LARGE SCALE GENOMIC DNA]</scope>
    <source>
        <strain evidence="17 18">L283</strain>
    </source>
</reference>
<evidence type="ECO:0000256" key="8">
    <source>
        <dbReference type="ARBA" id="ARBA00022927"/>
    </source>
</evidence>
<evidence type="ECO:0000256" key="13">
    <source>
        <dbReference type="NCBIfam" id="TIGR03499"/>
    </source>
</evidence>
<keyword evidence="7" id="KW-1005">Bacterial flagellum biogenesis</keyword>
<evidence type="ECO:0000256" key="9">
    <source>
        <dbReference type="ARBA" id="ARBA00023134"/>
    </source>
</evidence>
<dbReference type="Proteomes" id="UP000786183">
    <property type="component" value="Unassembled WGS sequence"/>
</dbReference>
<evidence type="ECO:0000256" key="14">
    <source>
        <dbReference type="SAM" id="Coils"/>
    </source>
</evidence>
<evidence type="ECO:0000256" key="10">
    <source>
        <dbReference type="ARBA" id="ARBA00023136"/>
    </source>
</evidence>
<dbReference type="Pfam" id="PF00448">
    <property type="entry name" value="SRP54"/>
    <property type="match status" value="1"/>
</dbReference>
<dbReference type="InterPro" id="IPR027417">
    <property type="entry name" value="P-loop_NTPase"/>
</dbReference>
<dbReference type="RefSeq" id="WP_172232759.1">
    <property type="nucleotide sequence ID" value="NZ_CP035946.1"/>
</dbReference>
<name>A0ABS7WVQ4_9BACT</name>
<keyword evidence="11" id="KW-1006">Bacterial flagellum protein export</keyword>